<dbReference type="KEGG" id="fox:FOXG_21971"/>
<name>A0A0J9W406_FUSO4</name>
<dbReference type="RefSeq" id="XP_018255611.1">
    <property type="nucleotide sequence ID" value="XM_018402351.1"/>
</dbReference>
<evidence type="ECO:0000313" key="1">
    <source>
        <dbReference type="EMBL" id="KNB16588.1"/>
    </source>
</evidence>
<protein>
    <submittedName>
        <fullName evidence="2">Uncharacterized protein</fullName>
    </submittedName>
</protein>
<dbReference type="GeneID" id="28962420"/>
<evidence type="ECO:0000313" key="3">
    <source>
        <dbReference type="Proteomes" id="UP000009097"/>
    </source>
</evidence>
<dbReference type="EMBL" id="DS231722">
    <property type="protein sequence ID" value="KNB17566.1"/>
    <property type="molecule type" value="Genomic_DNA"/>
</dbReference>
<gene>
    <name evidence="1" type="ORF">FOXG_21714</name>
    <name evidence="2" type="ORF">FOXG_21971</name>
</gene>
<evidence type="ECO:0000313" key="2">
    <source>
        <dbReference type="EMBL" id="KNB17566.1"/>
    </source>
</evidence>
<dbReference type="Proteomes" id="UP000009097">
    <property type="component" value="Unassembled WGS sequence"/>
</dbReference>
<dbReference type="VEuPathDB" id="FungiDB:FOXG_21714"/>
<reference evidence="2" key="1">
    <citation type="submission" date="2007-04" db="EMBL/GenBank/DDBJ databases">
        <authorList>
            <consortium name="The Broad Institute Genome Sequencing Platform"/>
            <person name="Birren B."/>
            <person name="Lander E."/>
            <person name="Galagan J."/>
            <person name="Nusbaum C."/>
            <person name="Devon K."/>
            <person name="Ma L.-J."/>
            <person name="Jaffe D."/>
            <person name="Butler J."/>
            <person name="Alvarez P."/>
            <person name="Gnerre S."/>
            <person name="Grabherr M."/>
            <person name="Kleber M."/>
            <person name="Mauceli E."/>
            <person name="Brockman W."/>
            <person name="MacCallum I.A."/>
            <person name="Young S."/>
            <person name="LaButti K."/>
            <person name="DeCaprio D."/>
            <person name="Crawford M."/>
            <person name="Koehrsen M."/>
            <person name="Engels R."/>
            <person name="Montgomery P."/>
            <person name="Pearson M."/>
            <person name="Howarth C."/>
            <person name="Larson L."/>
            <person name="White J."/>
            <person name="O'Leary S."/>
            <person name="Kodira C."/>
            <person name="Zeng Q."/>
            <person name="Yandava C."/>
            <person name="Alvarado L."/>
            <person name="Kistler C."/>
            <person name="Shim W.-B."/>
            <person name="Kang S."/>
            <person name="Woloshuk C."/>
        </authorList>
    </citation>
    <scope>NUCLEOTIDE SEQUENCE</scope>
    <source>
        <strain evidence="2">4287</strain>
    </source>
</reference>
<dbReference type="GeneID" id="28962677"/>
<reference evidence="2" key="2">
    <citation type="journal article" date="2010" name="Nature">
        <title>Comparative genomics reveals mobile pathogenicity chromosomes in Fusarium.</title>
        <authorList>
            <person name="Ma L.J."/>
            <person name="van der Does H.C."/>
            <person name="Borkovich K.A."/>
            <person name="Coleman J.J."/>
            <person name="Daboussi M.J."/>
            <person name="Di Pietro A."/>
            <person name="Dufresne M."/>
            <person name="Freitag M."/>
            <person name="Grabherr M."/>
            <person name="Henrissat B."/>
            <person name="Houterman P.M."/>
            <person name="Kang S."/>
            <person name="Shim W.B."/>
            <person name="Woloshuk C."/>
            <person name="Xie X."/>
            <person name="Xu J.R."/>
            <person name="Antoniw J."/>
            <person name="Baker S.E."/>
            <person name="Bluhm B.H."/>
            <person name="Breakspear A."/>
            <person name="Brown D.W."/>
            <person name="Butchko R.A."/>
            <person name="Chapman S."/>
            <person name="Coulson R."/>
            <person name="Coutinho P.M."/>
            <person name="Danchin E.G."/>
            <person name="Diener A."/>
            <person name="Gale L.R."/>
            <person name="Gardiner D.M."/>
            <person name="Goff S."/>
            <person name="Hammond-Kosack K.E."/>
            <person name="Hilburn K."/>
            <person name="Hua-Van A."/>
            <person name="Jonkers W."/>
            <person name="Kazan K."/>
            <person name="Kodira C.D."/>
            <person name="Koehrsen M."/>
            <person name="Kumar L."/>
            <person name="Lee Y.H."/>
            <person name="Li L."/>
            <person name="Manners J.M."/>
            <person name="Miranda-Saavedra D."/>
            <person name="Mukherjee M."/>
            <person name="Park G."/>
            <person name="Park J."/>
            <person name="Park S.Y."/>
            <person name="Proctor R.H."/>
            <person name="Regev A."/>
            <person name="Ruiz-Roldan M.C."/>
            <person name="Sain D."/>
            <person name="Sakthikumar S."/>
            <person name="Sykes S."/>
            <person name="Schwartz D.C."/>
            <person name="Turgeon B.G."/>
            <person name="Wapinski I."/>
            <person name="Yoder O."/>
            <person name="Young S."/>
            <person name="Zeng Q."/>
            <person name="Zhou S."/>
            <person name="Galagan J."/>
            <person name="Cuomo C.A."/>
            <person name="Kistler H.C."/>
            <person name="Rep M."/>
        </authorList>
    </citation>
    <scope>NUCLEOTIDE SEQUENCE [LARGE SCALE GENOMIC DNA]</scope>
    <source>
        <strain evidence="2">4287</strain>
    </source>
</reference>
<dbReference type="KEGG" id="fox:FOXG_21714"/>
<dbReference type="EMBL" id="DS231719">
    <property type="protein sequence ID" value="KNB16588.1"/>
    <property type="molecule type" value="Genomic_DNA"/>
</dbReference>
<dbReference type="VEuPathDB" id="FungiDB:FOXG_21971"/>
<organism evidence="2 3">
    <name type="scientific">Fusarium oxysporum f. sp. lycopersici (strain 4287 / CBS 123668 / FGSC 9935 / NRRL 34936)</name>
    <name type="common">Fusarium vascular wilt of tomato</name>
    <dbReference type="NCBI Taxonomy" id="426428"/>
    <lineage>
        <taxon>Eukaryota</taxon>
        <taxon>Fungi</taxon>
        <taxon>Dikarya</taxon>
        <taxon>Ascomycota</taxon>
        <taxon>Pezizomycotina</taxon>
        <taxon>Sordariomycetes</taxon>
        <taxon>Hypocreomycetidae</taxon>
        <taxon>Hypocreales</taxon>
        <taxon>Nectriaceae</taxon>
        <taxon>Fusarium</taxon>
        <taxon>Fusarium oxysporum species complex</taxon>
    </lineage>
</organism>
<dbReference type="RefSeq" id="XP_018254633.1">
    <property type="nucleotide sequence ID" value="XM_018402061.1"/>
</dbReference>
<dbReference type="AlphaFoldDB" id="A0A0J9W406"/>
<sequence length="46" mass="5200">MKLPNWALGSPMFKVFLDPLQHAISLRLKFERSCIAAIEESLGNKV</sequence>
<accession>A0A0J9W406</accession>
<proteinExistence type="predicted"/>